<protein>
    <recommendedName>
        <fullName evidence="2">histidine kinase</fullName>
        <ecNumber evidence="2">2.7.13.3</ecNumber>
    </recommendedName>
</protein>
<dbReference type="Gene3D" id="1.10.287.130">
    <property type="match status" value="1"/>
</dbReference>
<dbReference type="Gene3D" id="3.30.450.20">
    <property type="entry name" value="PAS domain"/>
    <property type="match status" value="1"/>
</dbReference>
<dbReference type="SUPFAM" id="SSF55874">
    <property type="entry name" value="ATPase domain of HSP90 chaperone/DNA topoisomerase II/histidine kinase"/>
    <property type="match status" value="1"/>
</dbReference>
<accession>A0AAE3KE81</accession>
<evidence type="ECO:0000313" key="9">
    <source>
        <dbReference type="EMBL" id="MCL9818519.1"/>
    </source>
</evidence>
<dbReference type="SMART" id="SM00387">
    <property type="entry name" value="HATPase_c"/>
    <property type="match status" value="1"/>
</dbReference>
<dbReference type="InterPro" id="IPR004358">
    <property type="entry name" value="Sig_transdc_His_kin-like_C"/>
</dbReference>
<evidence type="ECO:0000256" key="2">
    <source>
        <dbReference type="ARBA" id="ARBA00012438"/>
    </source>
</evidence>
<sequence length="284" mass="32042">MFDVYSSRPEICELVTRSLDGESIETTLKINNEIFEVWYEPIREPSGNIRGVTGLAYEVTESRRREKELERQTKRLEEFAGVVSHDLRSPLTVAMGNLHLAQHSSEHKPELLEEVDQAHLRMRALIDDLLVYARNGKAVLSFEPVALDEVANMCWRTVSTDDATLCVETDIHINADYSRMEQLLENMFRNAIEHGGNSITVTVGEHDDGFYIADSGPGIVEKNREKVFENGYSTRRSGTGFGLAIVKQIVDAFGWEVSITESETGGAQFNFSKVKHSNLSEEQR</sequence>
<evidence type="ECO:0000256" key="6">
    <source>
        <dbReference type="ARBA" id="ARBA00023012"/>
    </source>
</evidence>
<dbReference type="SUPFAM" id="SSF47384">
    <property type="entry name" value="Homodimeric domain of signal transducing histidine kinase"/>
    <property type="match status" value="1"/>
</dbReference>
<dbReference type="SMART" id="SM00388">
    <property type="entry name" value="HisKA"/>
    <property type="match status" value="1"/>
</dbReference>
<evidence type="ECO:0000259" key="8">
    <source>
        <dbReference type="PROSITE" id="PS50113"/>
    </source>
</evidence>
<dbReference type="PANTHER" id="PTHR43711">
    <property type="entry name" value="TWO-COMPONENT HISTIDINE KINASE"/>
    <property type="match status" value="1"/>
</dbReference>
<evidence type="ECO:0000256" key="4">
    <source>
        <dbReference type="ARBA" id="ARBA00022679"/>
    </source>
</evidence>
<feature type="domain" description="PAC" evidence="8">
    <location>
        <begin position="17"/>
        <end position="71"/>
    </location>
</feature>
<evidence type="ECO:0000313" key="10">
    <source>
        <dbReference type="Proteomes" id="UP001203207"/>
    </source>
</evidence>
<dbReference type="GO" id="GO:0000155">
    <property type="term" value="F:phosphorelay sensor kinase activity"/>
    <property type="evidence" value="ECO:0007669"/>
    <property type="project" value="InterPro"/>
</dbReference>
<dbReference type="PANTHER" id="PTHR43711:SF1">
    <property type="entry name" value="HISTIDINE KINASE 1"/>
    <property type="match status" value="1"/>
</dbReference>
<dbReference type="Proteomes" id="UP001203207">
    <property type="component" value="Unassembled WGS sequence"/>
</dbReference>
<dbReference type="Pfam" id="PF02518">
    <property type="entry name" value="HATPase_c"/>
    <property type="match status" value="1"/>
</dbReference>
<dbReference type="PROSITE" id="PS50109">
    <property type="entry name" value="HIS_KIN"/>
    <property type="match status" value="1"/>
</dbReference>
<evidence type="ECO:0000256" key="5">
    <source>
        <dbReference type="ARBA" id="ARBA00022777"/>
    </source>
</evidence>
<proteinExistence type="predicted"/>
<dbReference type="PRINTS" id="PR00344">
    <property type="entry name" value="BCTRLSENSOR"/>
</dbReference>
<dbReference type="Gene3D" id="3.30.565.10">
    <property type="entry name" value="Histidine kinase-like ATPase, C-terminal domain"/>
    <property type="match status" value="1"/>
</dbReference>
<evidence type="ECO:0000256" key="1">
    <source>
        <dbReference type="ARBA" id="ARBA00000085"/>
    </source>
</evidence>
<reference evidence="9" key="1">
    <citation type="journal article" date="2022" name="Syst. Appl. Microbiol.">
        <title>Natronocalculus amylovorans gen. nov., sp. nov., and Natranaeroarchaeum aerophilus sp. nov., dominant culturable amylolytic natronoarchaea from hypersaline soda lakes in southwestern Siberia.</title>
        <authorList>
            <person name="Sorokin D.Y."/>
            <person name="Elcheninov A.G."/>
            <person name="Khizhniak T.V."/>
            <person name="Koenen M."/>
            <person name="Bale N.J."/>
            <person name="Damste J.S.S."/>
            <person name="Kublanov I.V."/>
        </authorList>
    </citation>
    <scope>NUCLEOTIDE SEQUENCE</scope>
    <source>
        <strain evidence="9">AArc-St2</strain>
    </source>
</reference>
<dbReference type="InterPro" id="IPR000700">
    <property type="entry name" value="PAS-assoc_C"/>
</dbReference>
<dbReference type="InterPro" id="IPR036097">
    <property type="entry name" value="HisK_dim/P_sf"/>
</dbReference>
<dbReference type="InterPro" id="IPR050736">
    <property type="entry name" value="Sensor_HK_Regulatory"/>
</dbReference>
<dbReference type="AlphaFoldDB" id="A0AAE3KE81"/>
<keyword evidence="3" id="KW-0597">Phosphoprotein</keyword>
<keyword evidence="5 9" id="KW-0418">Kinase</keyword>
<keyword evidence="10" id="KW-1185">Reference proteome</keyword>
<comment type="catalytic activity">
    <reaction evidence="1">
        <text>ATP + protein L-histidine = ADP + protein N-phospho-L-histidine.</text>
        <dbReference type="EC" id="2.7.13.3"/>
    </reaction>
</comment>
<reference evidence="9" key="2">
    <citation type="submission" date="2022-02" db="EMBL/GenBank/DDBJ databases">
        <authorList>
            <person name="Elcheninov A.G."/>
            <person name="Sorokin D.Y."/>
            <person name="Kublanov I.V."/>
        </authorList>
    </citation>
    <scope>NUCLEOTIDE SEQUENCE</scope>
    <source>
        <strain evidence="9">AArc-St2</strain>
    </source>
</reference>
<dbReference type="EMBL" id="JAKRVX010000013">
    <property type="protein sequence ID" value="MCL9818519.1"/>
    <property type="molecule type" value="Genomic_DNA"/>
</dbReference>
<gene>
    <name evidence="9" type="ORF">AArcSt2_16400</name>
</gene>
<comment type="caution">
    <text evidence="9">The sequence shown here is derived from an EMBL/GenBank/DDBJ whole genome shotgun (WGS) entry which is preliminary data.</text>
</comment>
<dbReference type="PROSITE" id="PS50113">
    <property type="entry name" value="PAC"/>
    <property type="match status" value="1"/>
</dbReference>
<name>A0AAE3KE81_9EURY</name>
<dbReference type="InterPro" id="IPR003594">
    <property type="entry name" value="HATPase_dom"/>
</dbReference>
<dbReference type="InterPro" id="IPR005467">
    <property type="entry name" value="His_kinase_dom"/>
</dbReference>
<dbReference type="CDD" id="cd00082">
    <property type="entry name" value="HisKA"/>
    <property type="match status" value="1"/>
</dbReference>
<dbReference type="Pfam" id="PF00512">
    <property type="entry name" value="HisKA"/>
    <property type="match status" value="1"/>
</dbReference>
<organism evidence="9 10">
    <name type="scientific">Natronocalculus amylovorans</name>
    <dbReference type="NCBI Taxonomy" id="2917812"/>
    <lineage>
        <taxon>Archaea</taxon>
        <taxon>Methanobacteriati</taxon>
        <taxon>Methanobacteriota</taxon>
        <taxon>Stenosarchaea group</taxon>
        <taxon>Halobacteria</taxon>
        <taxon>Halobacteriales</taxon>
        <taxon>Haloferacaceae</taxon>
        <taxon>Natronocalculus</taxon>
    </lineage>
</organism>
<feature type="domain" description="Histidine kinase" evidence="7">
    <location>
        <begin position="82"/>
        <end position="272"/>
    </location>
</feature>
<evidence type="ECO:0000256" key="3">
    <source>
        <dbReference type="ARBA" id="ARBA00022553"/>
    </source>
</evidence>
<keyword evidence="6" id="KW-0902">Two-component regulatory system</keyword>
<dbReference type="EC" id="2.7.13.3" evidence="2"/>
<dbReference type="InterPro" id="IPR036890">
    <property type="entry name" value="HATPase_C_sf"/>
</dbReference>
<dbReference type="InterPro" id="IPR003661">
    <property type="entry name" value="HisK_dim/P_dom"/>
</dbReference>
<evidence type="ECO:0000259" key="7">
    <source>
        <dbReference type="PROSITE" id="PS50109"/>
    </source>
</evidence>
<keyword evidence="4" id="KW-0808">Transferase</keyword>